<feature type="region of interest" description="Disordered" evidence="1">
    <location>
        <begin position="270"/>
        <end position="363"/>
    </location>
</feature>
<gene>
    <name evidence="2" type="ORF">Taro_023086</name>
</gene>
<comment type="caution">
    <text evidence="2">The sequence shown here is derived from an EMBL/GenBank/DDBJ whole genome shotgun (WGS) entry which is preliminary data.</text>
</comment>
<name>A0A843V796_COLES</name>
<evidence type="ECO:0000256" key="1">
    <source>
        <dbReference type="SAM" id="MobiDB-lite"/>
    </source>
</evidence>
<accession>A0A843V796</accession>
<reference evidence="2" key="1">
    <citation type="submission" date="2017-07" db="EMBL/GenBank/DDBJ databases">
        <title>Taro Niue Genome Assembly and Annotation.</title>
        <authorList>
            <person name="Atibalentja N."/>
            <person name="Keating K."/>
            <person name="Fields C.J."/>
        </authorList>
    </citation>
    <scope>NUCLEOTIDE SEQUENCE</scope>
    <source>
        <strain evidence="2">Niue_2</strain>
        <tissue evidence="2">Leaf</tissue>
    </source>
</reference>
<feature type="compositionally biased region" description="Polar residues" evidence="1">
    <location>
        <begin position="186"/>
        <end position="195"/>
    </location>
</feature>
<dbReference type="AlphaFoldDB" id="A0A843V796"/>
<feature type="compositionally biased region" description="Low complexity" evidence="1">
    <location>
        <begin position="319"/>
        <end position="331"/>
    </location>
</feature>
<organism evidence="2 3">
    <name type="scientific">Colocasia esculenta</name>
    <name type="common">Wild taro</name>
    <name type="synonym">Arum esculentum</name>
    <dbReference type="NCBI Taxonomy" id="4460"/>
    <lineage>
        <taxon>Eukaryota</taxon>
        <taxon>Viridiplantae</taxon>
        <taxon>Streptophyta</taxon>
        <taxon>Embryophyta</taxon>
        <taxon>Tracheophyta</taxon>
        <taxon>Spermatophyta</taxon>
        <taxon>Magnoliopsida</taxon>
        <taxon>Liliopsida</taxon>
        <taxon>Araceae</taxon>
        <taxon>Aroideae</taxon>
        <taxon>Colocasieae</taxon>
        <taxon>Colocasia</taxon>
    </lineage>
</organism>
<feature type="region of interest" description="Disordered" evidence="1">
    <location>
        <begin position="155"/>
        <end position="227"/>
    </location>
</feature>
<sequence>MNHTCNSVTSKRGPISTGHVLFKTVSRSPRYCPPLIGHCQASRWYIPEQVICPSTPNNCGGVPNRNSNPAAQNNPGYHRTACSSPYVGHLLGKYFRRVLSRFSGSRRGCNRPRPRTPPSRGTNCLAAQRAPEHITPPVMRVLVLTGDRLPYSLSSGGPFGSGPNRITPPHLAPSVGTDAAMARGGSSYQNVGSRATRSRQSRGDSRRRSPPVDVAIAPAGANHDVPAPAVAAPATTLEVAELRGQMQQLTGVCLTLQVQLAGAAAPAVSLQRERQAESSHRRSRAPPAPQEQQADSPHRSHRAPSEERVPERRGRSPRRSVASPRLPRSVVGGNSRASGRGGPANSEQELARRLRRVGQATAR</sequence>
<dbReference type="Proteomes" id="UP000652761">
    <property type="component" value="Unassembled WGS sequence"/>
</dbReference>
<protein>
    <submittedName>
        <fullName evidence="2">Uncharacterized protein</fullName>
    </submittedName>
</protein>
<keyword evidence="3" id="KW-1185">Reference proteome</keyword>
<evidence type="ECO:0000313" key="3">
    <source>
        <dbReference type="Proteomes" id="UP000652761"/>
    </source>
</evidence>
<dbReference type="EMBL" id="NMUH01001246">
    <property type="protein sequence ID" value="MQL90487.1"/>
    <property type="molecule type" value="Genomic_DNA"/>
</dbReference>
<feature type="compositionally biased region" description="Basic and acidic residues" evidence="1">
    <location>
        <begin position="271"/>
        <end position="280"/>
    </location>
</feature>
<evidence type="ECO:0000313" key="2">
    <source>
        <dbReference type="EMBL" id="MQL90487.1"/>
    </source>
</evidence>
<proteinExistence type="predicted"/>
<feature type="compositionally biased region" description="Basic and acidic residues" evidence="1">
    <location>
        <begin position="303"/>
        <end position="314"/>
    </location>
</feature>